<dbReference type="SMART" id="SM00235">
    <property type="entry name" value="ZnMc"/>
    <property type="match status" value="1"/>
</dbReference>
<dbReference type="GO" id="GO:0008270">
    <property type="term" value="F:zinc ion binding"/>
    <property type="evidence" value="ECO:0007669"/>
    <property type="project" value="InterPro"/>
</dbReference>
<dbReference type="Gene3D" id="2.10.25.10">
    <property type="entry name" value="Laminin"/>
    <property type="match status" value="1"/>
</dbReference>
<dbReference type="GO" id="GO:0006508">
    <property type="term" value="P:proteolysis"/>
    <property type="evidence" value="ECO:0007669"/>
    <property type="project" value="UniProtKB-KW"/>
</dbReference>
<dbReference type="SUPFAM" id="SSF55486">
    <property type="entry name" value="Metalloproteases ('zincins'), catalytic domain"/>
    <property type="match status" value="1"/>
</dbReference>
<evidence type="ECO:0000313" key="8">
    <source>
        <dbReference type="EMBL" id="CBY07055.1"/>
    </source>
</evidence>
<keyword evidence="2" id="KW-0479">Metal-binding</keyword>
<dbReference type="AlphaFoldDB" id="E4WTH5"/>
<name>E4WTH5_OIKDI</name>
<protein>
    <recommendedName>
        <fullName evidence="7">Peptidase metallopeptidase domain-containing protein</fullName>
    </recommendedName>
</protein>
<evidence type="ECO:0000256" key="2">
    <source>
        <dbReference type="ARBA" id="ARBA00022723"/>
    </source>
</evidence>
<evidence type="ECO:0000256" key="6">
    <source>
        <dbReference type="ARBA" id="ARBA00023157"/>
    </source>
</evidence>
<organism evidence="8">
    <name type="scientific">Oikopleura dioica</name>
    <name type="common">Tunicate</name>
    <dbReference type="NCBI Taxonomy" id="34765"/>
    <lineage>
        <taxon>Eukaryota</taxon>
        <taxon>Metazoa</taxon>
        <taxon>Chordata</taxon>
        <taxon>Tunicata</taxon>
        <taxon>Appendicularia</taxon>
        <taxon>Copelata</taxon>
        <taxon>Oikopleuridae</taxon>
        <taxon>Oikopleura</taxon>
    </lineage>
</organism>
<evidence type="ECO:0000259" key="7">
    <source>
        <dbReference type="SMART" id="SM00235"/>
    </source>
</evidence>
<dbReference type="InterPro" id="IPR006026">
    <property type="entry name" value="Peptidase_Metallo"/>
</dbReference>
<dbReference type="Proteomes" id="UP000001307">
    <property type="component" value="Unassembled WGS sequence"/>
</dbReference>
<keyword evidence="4" id="KW-0862">Zinc</keyword>
<dbReference type="Pfam" id="PF01400">
    <property type="entry name" value="Astacin"/>
    <property type="match status" value="1"/>
</dbReference>
<feature type="domain" description="Peptidase metallopeptidase" evidence="7">
    <location>
        <begin position="85"/>
        <end position="233"/>
    </location>
</feature>
<sequence length="712" mass="78817">MKIFAATLASVITGQKYEWEPKTQVEIPDWHNGEYGDMVVQQWQVEDFEKRGYLKDKMNIDKSTPTTAPGGRGLVTWARLWSAYNGETADGKYIVPYAIQDTVPAEHWQKIHDELDDFTLAMGCLEFVYDPNFSNAVGVHITGETSGGSGCWSYVGVCSGCTNGEPNIQSGWQALRLPNWCIDVGGIHHEFLHAVGYMHEQDRPDYLDWIEDRSDAGAIDPSAWIDTGHAFEPASNVMYSGFTLKNGRSYSPHPLLTTTDAEQGYELYCDAKRDSHPMEPTSMCLHGDHVDVLRPVFQHKFCDGFKDCLNGEDEDGRLATCASGETTDRGCCKVINMGFGGATCTADGLVNGKDRYLCENGWGAELRWTSNYGWFHSVEVGGGSYYSHGNPAHDGTCLGDFGEFSSDYTDWVNYDLEVTCQPGTGPAVPTPCANHDCDDEYYCSNTASGFDPETTATTPIVTTTSAPLTCGCDPLCTDGYTCDNGMCVDVNECIEGSHNCHSFENCFNTNGNFRCDPNEDLLNVDCPAADFRAQWKGRKTTKYVYKGEDSVILSSKFRVKNSPVNPRTDKYQGFITWTKDVCGADFLKKLRSGEVGVSLVDTEDIYDLNFVYYKNDGKYTMGGFSFELTQVIDKDLPWTFKSGVATKNMGSDDVQIVLTGIDKVQFLDAKGMDWCLLTAANALMPAGEYPDFMTMCIIEGKKFWQAPPNPNA</sequence>
<dbReference type="InterPro" id="IPR001506">
    <property type="entry name" value="Peptidase_M12A"/>
</dbReference>
<dbReference type="PROSITE" id="PS01187">
    <property type="entry name" value="EGF_CA"/>
    <property type="match status" value="1"/>
</dbReference>
<evidence type="ECO:0000256" key="5">
    <source>
        <dbReference type="ARBA" id="ARBA00023049"/>
    </source>
</evidence>
<keyword evidence="5" id="KW-0482">Metalloprotease</keyword>
<keyword evidence="9" id="KW-1185">Reference proteome</keyword>
<dbReference type="PANTHER" id="PTHR10127:SF780">
    <property type="entry name" value="METALLOENDOPEPTIDASE"/>
    <property type="match status" value="1"/>
</dbReference>
<keyword evidence="6" id="KW-1015">Disulfide bond</keyword>
<dbReference type="InterPro" id="IPR024079">
    <property type="entry name" value="MetalloPept_cat_dom_sf"/>
</dbReference>
<dbReference type="GO" id="GO:0005509">
    <property type="term" value="F:calcium ion binding"/>
    <property type="evidence" value="ECO:0007669"/>
    <property type="project" value="InterPro"/>
</dbReference>
<keyword evidence="3" id="KW-0378">Hydrolase</keyword>
<dbReference type="InParanoid" id="E4WTH5"/>
<gene>
    <name evidence="8" type="ORF">GSOID_T00006138001</name>
</gene>
<dbReference type="PANTHER" id="PTHR10127">
    <property type="entry name" value="DISCOIDIN, CUB, EGF, LAMININ , AND ZINC METALLOPROTEASE DOMAIN CONTAINING"/>
    <property type="match status" value="1"/>
</dbReference>
<dbReference type="EMBL" id="FN653016">
    <property type="protein sequence ID" value="CBY07055.1"/>
    <property type="molecule type" value="Genomic_DNA"/>
</dbReference>
<evidence type="ECO:0000256" key="1">
    <source>
        <dbReference type="ARBA" id="ARBA00022670"/>
    </source>
</evidence>
<reference evidence="8" key="1">
    <citation type="journal article" date="2010" name="Science">
        <title>Plasticity of animal genome architecture unmasked by rapid evolution of a pelagic tunicate.</title>
        <authorList>
            <person name="Denoeud F."/>
            <person name="Henriet S."/>
            <person name="Mungpakdee S."/>
            <person name="Aury J.M."/>
            <person name="Da Silva C."/>
            <person name="Brinkmann H."/>
            <person name="Mikhaleva J."/>
            <person name="Olsen L.C."/>
            <person name="Jubin C."/>
            <person name="Canestro C."/>
            <person name="Bouquet J.M."/>
            <person name="Danks G."/>
            <person name="Poulain J."/>
            <person name="Campsteijn C."/>
            <person name="Adamski M."/>
            <person name="Cross I."/>
            <person name="Yadetie F."/>
            <person name="Muffato M."/>
            <person name="Louis A."/>
            <person name="Butcher S."/>
            <person name="Tsagkogeorga G."/>
            <person name="Konrad A."/>
            <person name="Singh S."/>
            <person name="Jensen M.F."/>
            <person name="Cong E.H."/>
            <person name="Eikeseth-Otteraa H."/>
            <person name="Noel B."/>
            <person name="Anthouard V."/>
            <person name="Porcel B.M."/>
            <person name="Kachouri-Lafond R."/>
            <person name="Nishino A."/>
            <person name="Ugolini M."/>
            <person name="Chourrout P."/>
            <person name="Nishida H."/>
            <person name="Aasland R."/>
            <person name="Huzurbazar S."/>
            <person name="Westhof E."/>
            <person name="Delsuc F."/>
            <person name="Lehrach H."/>
            <person name="Reinhardt R."/>
            <person name="Weissenbach J."/>
            <person name="Roy S.W."/>
            <person name="Artiguenave F."/>
            <person name="Postlethwait J.H."/>
            <person name="Manak J.R."/>
            <person name="Thompson E.M."/>
            <person name="Jaillon O."/>
            <person name="Du Pasquier L."/>
            <person name="Boudinot P."/>
            <person name="Liberles D.A."/>
            <person name="Volff J.N."/>
            <person name="Philippe H."/>
            <person name="Lenhard B."/>
            <person name="Roest Crollius H."/>
            <person name="Wincker P."/>
            <person name="Chourrout D."/>
        </authorList>
    </citation>
    <scope>NUCLEOTIDE SEQUENCE [LARGE SCALE GENOMIC DNA]</scope>
</reference>
<dbReference type="GO" id="GO:0004222">
    <property type="term" value="F:metalloendopeptidase activity"/>
    <property type="evidence" value="ECO:0007669"/>
    <property type="project" value="InterPro"/>
</dbReference>
<dbReference type="InterPro" id="IPR018097">
    <property type="entry name" value="EGF_Ca-bd_CS"/>
</dbReference>
<evidence type="ECO:0000256" key="3">
    <source>
        <dbReference type="ARBA" id="ARBA00022801"/>
    </source>
</evidence>
<proteinExistence type="predicted"/>
<dbReference type="Gene3D" id="3.40.390.10">
    <property type="entry name" value="Collagenase (Catalytic Domain)"/>
    <property type="match status" value="1"/>
</dbReference>
<dbReference type="OrthoDB" id="19903at2759"/>
<accession>E4WTH5</accession>
<evidence type="ECO:0000313" key="9">
    <source>
        <dbReference type="Proteomes" id="UP000001307"/>
    </source>
</evidence>
<evidence type="ECO:0000256" key="4">
    <source>
        <dbReference type="ARBA" id="ARBA00022833"/>
    </source>
</evidence>
<keyword evidence="1" id="KW-0645">Protease</keyword>